<dbReference type="PANTHER" id="PTHR15948:SF0">
    <property type="entry name" value="GOLGI PH REGULATOR A-RELATED"/>
    <property type="match status" value="1"/>
</dbReference>
<reference evidence="8 9" key="1">
    <citation type="journal article" date="2014" name="BMC Genomics">
        <title>Genome sequencing of four Aureobasidium pullulans varieties: biotechnological potential, stress tolerance, and description of new species.</title>
        <authorList>
            <person name="Gostin Ar C."/>
            <person name="Ohm R.A."/>
            <person name="Kogej T."/>
            <person name="Sonjak S."/>
            <person name="Turk M."/>
            <person name="Zajc J."/>
            <person name="Zalar P."/>
            <person name="Grube M."/>
            <person name="Sun H."/>
            <person name="Han J."/>
            <person name="Sharma A."/>
            <person name="Chiniquy J."/>
            <person name="Ngan C.Y."/>
            <person name="Lipzen A."/>
            <person name="Barry K."/>
            <person name="Grigoriev I.V."/>
            <person name="Gunde-Cimerman N."/>
        </authorList>
    </citation>
    <scope>NUCLEOTIDE SEQUENCE [LARGE SCALE GENOMIC DNA]</scope>
    <source>
        <strain evidence="8 9">CBS 147.97</strain>
    </source>
</reference>
<feature type="transmembrane region" description="Helical" evidence="5">
    <location>
        <begin position="132"/>
        <end position="152"/>
    </location>
</feature>
<accession>A0A074WXU7</accession>
<dbReference type="Pfam" id="PF12537">
    <property type="entry name" value="GPHR_N"/>
    <property type="match status" value="1"/>
</dbReference>
<feature type="transmembrane region" description="Helical" evidence="5">
    <location>
        <begin position="505"/>
        <end position="524"/>
    </location>
</feature>
<dbReference type="AlphaFoldDB" id="A0A074WXU7"/>
<keyword evidence="3 5" id="KW-1133">Transmembrane helix</keyword>
<feature type="transmembrane region" description="Helical" evidence="5">
    <location>
        <begin position="225"/>
        <end position="246"/>
    </location>
</feature>
<dbReference type="STRING" id="1043004.A0A074WXU7"/>
<feature type="transmembrane region" description="Helical" evidence="5">
    <location>
        <begin position="173"/>
        <end position="192"/>
    </location>
</feature>
<proteinExistence type="predicted"/>
<name>A0A074WXU7_9PEZI</name>
<dbReference type="OrthoDB" id="264392at2759"/>
<dbReference type="InterPro" id="IPR015672">
    <property type="entry name" value="GPHR/GTG"/>
</dbReference>
<evidence type="ECO:0000256" key="1">
    <source>
        <dbReference type="ARBA" id="ARBA00004141"/>
    </source>
</evidence>
<evidence type="ECO:0000256" key="2">
    <source>
        <dbReference type="ARBA" id="ARBA00022692"/>
    </source>
</evidence>
<dbReference type="InterPro" id="IPR022535">
    <property type="entry name" value="Golgi_pH-regulator_cons_dom"/>
</dbReference>
<dbReference type="HOGENOM" id="CLU_039213_0_0_1"/>
<evidence type="ECO:0000256" key="3">
    <source>
        <dbReference type="ARBA" id="ARBA00022989"/>
    </source>
</evidence>
<sequence>MLPSLDDDCDACRPAYLQRRLDSFPPSTIALSSAPFALTFLFVAVAVWQKVVPHLSSSNSHKDQNIPLFNRETQRANGHGNKSWRNITFKRVAAITFSTTVALSAVLVELILCEISNLLNPAARGLALRITLFSLLILIIIVIPSLEVHTMVSGSRPRSEYATHNTQKSRPTLRYTFEALLLGVWFVAFWYMPHTSLIPASLHSQAGQPSQSKDFDFVEACLERVGIIGISLMASLAGFAAVSSIWQTFGVKHRVVRDTDIARKESGLAATRDMLAVKQSRLRALQRKMSEAPQDKGGIMTRMIGSIKGNSDTNEQRSLEMEISGLETMSASLASSLSTLKTRHATQQRSQNSLGRLLNILNFGFALYCLYRIAATSVSSLRRWWQPNTTFATSDPINNVLALLTTHYDPTLDREAWSRQISFVLSGVMLLLSFNAVLQTFRLFTRFFPSVAARAQSALPLVISQVVGAYVISSALLLRSNLPSEVSSVISEALGAPLEGRFVEAWFESWFLIAVLTTSVGILISRKMGSSADWEDWEESQDMEMGKMH</sequence>
<feature type="transmembrane region" description="Helical" evidence="5">
    <location>
        <begin position="458"/>
        <end position="478"/>
    </location>
</feature>
<dbReference type="InterPro" id="IPR025969">
    <property type="entry name" value="ABA_GPCR_dom"/>
</dbReference>
<evidence type="ECO:0000259" key="6">
    <source>
        <dbReference type="Pfam" id="PF12430"/>
    </source>
</evidence>
<keyword evidence="2 5" id="KW-0812">Transmembrane</keyword>
<feature type="transmembrane region" description="Helical" evidence="5">
    <location>
        <begin position="357"/>
        <end position="375"/>
    </location>
</feature>
<evidence type="ECO:0000313" key="8">
    <source>
        <dbReference type="EMBL" id="KEQ76334.1"/>
    </source>
</evidence>
<dbReference type="EMBL" id="KL584704">
    <property type="protein sequence ID" value="KEQ76334.1"/>
    <property type="molecule type" value="Genomic_DNA"/>
</dbReference>
<evidence type="ECO:0000256" key="5">
    <source>
        <dbReference type="SAM" id="Phobius"/>
    </source>
</evidence>
<keyword evidence="9" id="KW-1185">Reference proteome</keyword>
<evidence type="ECO:0000256" key="4">
    <source>
        <dbReference type="ARBA" id="ARBA00023136"/>
    </source>
</evidence>
<feature type="domain" description="Abscisic acid G-protein coupled receptor-like" evidence="6">
    <location>
        <begin position="348"/>
        <end position="527"/>
    </location>
</feature>
<comment type="subcellular location">
    <subcellularLocation>
        <location evidence="1">Membrane</location>
        <topology evidence="1">Multi-pass membrane protein</topology>
    </subcellularLocation>
</comment>
<dbReference type="GO" id="GO:0016020">
    <property type="term" value="C:membrane"/>
    <property type="evidence" value="ECO:0007669"/>
    <property type="project" value="UniProtKB-SubCell"/>
</dbReference>
<gene>
    <name evidence="8" type="ORF">M436DRAFT_39694</name>
</gene>
<protein>
    <recommendedName>
        <fullName evidence="10">G protein-coupled receptor 89</fullName>
    </recommendedName>
</protein>
<feature type="transmembrane region" description="Helical" evidence="5">
    <location>
        <begin position="92"/>
        <end position="112"/>
    </location>
</feature>
<dbReference type="GeneID" id="25409245"/>
<feature type="transmembrane region" description="Helical" evidence="5">
    <location>
        <begin position="29"/>
        <end position="48"/>
    </location>
</feature>
<feature type="domain" description="Golgi pH regulator conserved" evidence="7">
    <location>
        <begin position="215"/>
        <end position="282"/>
    </location>
</feature>
<dbReference type="Proteomes" id="UP000027730">
    <property type="component" value="Unassembled WGS sequence"/>
</dbReference>
<dbReference type="RefSeq" id="XP_013430050.1">
    <property type="nucleotide sequence ID" value="XM_013574596.1"/>
</dbReference>
<keyword evidence="4 5" id="KW-0472">Membrane</keyword>
<dbReference type="Pfam" id="PF12430">
    <property type="entry name" value="ABA_GPCR"/>
    <property type="match status" value="1"/>
</dbReference>
<dbReference type="PANTHER" id="PTHR15948">
    <property type="entry name" value="G-PROTEIN COUPLED RECEPTOR 89-RELATED"/>
    <property type="match status" value="1"/>
</dbReference>
<feature type="transmembrane region" description="Helical" evidence="5">
    <location>
        <begin position="420"/>
        <end position="438"/>
    </location>
</feature>
<evidence type="ECO:0000259" key="7">
    <source>
        <dbReference type="Pfam" id="PF12537"/>
    </source>
</evidence>
<evidence type="ECO:0008006" key="10">
    <source>
        <dbReference type="Google" id="ProtNLM"/>
    </source>
</evidence>
<organism evidence="8 9">
    <name type="scientific">Aureobasidium namibiae CBS 147.97</name>
    <dbReference type="NCBI Taxonomy" id="1043004"/>
    <lineage>
        <taxon>Eukaryota</taxon>
        <taxon>Fungi</taxon>
        <taxon>Dikarya</taxon>
        <taxon>Ascomycota</taxon>
        <taxon>Pezizomycotina</taxon>
        <taxon>Dothideomycetes</taxon>
        <taxon>Dothideomycetidae</taxon>
        <taxon>Dothideales</taxon>
        <taxon>Saccotheciaceae</taxon>
        <taxon>Aureobasidium</taxon>
    </lineage>
</organism>
<evidence type="ECO:0000313" key="9">
    <source>
        <dbReference type="Proteomes" id="UP000027730"/>
    </source>
</evidence>